<evidence type="ECO:0000256" key="11">
    <source>
        <dbReference type="SAM" id="MobiDB-lite"/>
    </source>
</evidence>
<comment type="function">
    <text evidence="10">Interacts with outer membrane receptor proteins that carry out high-affinity binding and energy dependent uptake into the periplasmic space of specific substrates. It could act to transduce energy from the cytoplasmic membrane to specific energy-requiring processes in the outer membrane, resulting in the release into the periplasm of ligands bound by these outer membrane proteins.</text>
</comment>
<reference evidence="13 14" key="1">
    <citation type="submission" date="2018-03" db="EMBL/GenBank/DDBJ databases">
        <title>Whole genome sequencing of Histamine producing bacteria.</title>
        <authorList>
            <person name="Butler K."/>
        </authorList>
    </citation>
    <scope>NUCLEOTIDE SEQUENCE [LARGE SCALE GENOMIC DNA]</scope>
    <source>
        <strain evidence="13 14">Res.4.1</strain>
    </source>
</reference>
<evidence type="ECO:0000256" key="5">
    <source>
        <dbReference type="ARBA" id="ARBA00022519"/>
    </source>
</evidence>
<keyword evidence="8" id="KW-1133">Transmembrane helix</keyword>
<dbReference type="Gene3D" id="3.30.1150.10">
    <property type="match status" value="1"/>
</dbReference>
<dbReference type="SUPFAM" id="SSF74653">
    <property type="entry name" value="TolA/TonB C-terminal domain"/>
    <property type="match status" value="1"/>
</dbReference>
<dbReference type="GO" id="GO:0031992">
    <property type="term" value="F:energy transducer activity"/>
    <property type="evidence" value="ECO:0007669"/>
    <property type="project" value="InterPro"/>
</dbReference>
<feature type="compositionally biased region" description="Pro residues" evidence="11">
    <location>
        <begin position="60"/>
        <end position="73"/>
    </location>
</feature>
<comment type="subcellular location">
    <subcellularLocation>
        <location evidence="1 10">Cell inner membrane</location>
        <topology evidence="1 10">Single-pass membrane protein</topology>
        <orientation evidence="1 10">Periplasmic side</orientation>
    </subcellularLocation>
</comment>
<keyword evidence="3 10" id="KW-0813">Transport</keyword>
<evidence type="ECO:0000256" key="2">
    <source>
        <dbReference type="ARBA" id="ARBA00006555"/>
    </source>
</evidence>
<dbReference type="GO" id="GO:0055085">
    <property type="term" value="P:transmembrane transport"/>
    <property type="evidence" value="ECO:0007669"/>
    <property type="project" value="InterPro"/>
</dbReference>
<evidence type="ECO:0000313" key="13">
    <source>
        <dbReference type="EMBL" id="PSV08691.1"/>
    </source>
</evidence>
<dbReference type="NCBIfam" id="TIGR01352">
    <property type="entry name" value="tonB_Cterm"/>
    <property type="match status" value="1"/>
</dbReference>
<keyword evidence="6" id="KW-0812">Transmembrane</keyword>
<organism evidence="13 14">
    <name type="scientific">Photobacterium leiognathi subsp. mandapamensis</name>
    <name type="common">Photobacterium mandapamensis</name>
    <dbReference type="NCBI Taxonomy" id="48408"/>
    <lineage>
        <taxon>Bacteria</taxon>
        <taxon>Pseudomonadati</taxon>
        <taxon>Pseudomonadota</taxon>
        <taxon>Gammaproteobacteria</taxon>
        <taxon>Vibrionales</taxon>
        <taxon>Vibrionaceae</taxon>
        <taxon>Photobacterium</taxon>
    </lineage>
</organism>
<evidence type="ECO:0000256" key="9">
    <source>
        <dbReference type="ARBA" id="ARBA00023136"/>
    </source>
</evidence>
<evidence type="ECO:0000256" key="6">
    <source>
        <dbReference type="ARBA" id="ARBA00022692"/>
    </source>
</evidence>
<dbReference type="PANTHER" id="PTHR33446:SF14">
    <property type="entry name" value="PROTEIN TONB"/>
    <property type="match status" value="1"/>
</dbReference>
<accession>A0A2T3KR25</accession>
<dbReference type="Pfam" id="PF03544">
    <property type="entry name" value="TonB_C"/>
    <property type="match status" value="1"/>
</dbReference>
<comment type="caution">
    <text evidence="13">The sequence shown here is derived from an EMBL/GenBank/DDBJ whole genome shotgun (WGS) entry which is preliminary data.</text>
</comment>
<keyword evidence="9" id="KW-0472">Membrane</keyword>
<evidence type="ECO:0000256" key="3">
    <source>
        <dbReference type="ARBA" id="ARBA00022448"/>
    </source>
</evidence>
<dbReference type="GO" id="GO:0015891">
    <property type="term" value="P:siderophore transport"/>
    <property type="evidence" value="ECO:0007669"/>
    <property type="project" value="InterPro"/>
</dbReference>
<evidence type="ECO:0000259" key="12">
    <source>
        <dbReference type="PROSITE" id="PS52015"/>
    </source>
</evidence>
<keyword evidence="4 10" id="KW-1003">Cell membrane</keyword>
<dbReference type="AlphaFoldDB" id="A0A2T3KR25"/>
<protein>
    <recommendedName>
        <fullName evidence="10">Protein TonB</fullName>
    </recommendedName>
</protein>
<evidence type="ECO:0000256" key="8">
    <source>
        <dbReference type="ARBA" id="ARBA00022989"/>
    </source>
</evidence>
<evidence type="ECO:0000256" key="7">
    <source>
        <dbReference type="ARBA" id="ARBA00022927"/>
    </source>
</evidence>
<dbReference type="EMBL" id="PYNS01000027">
    <property type="protein sequence ID" value="PSV08691.1"/>
    <property type="molecule type" value="Genomic_DNA"/>
</dbReference>
<dbReference type="InterPro" id="IPR003538">
    <property type="entry name" value="TonB"/>
</dbReference>
<gene>
    <name evidence="13" type="ORF">C0W93_18230</name>
</gene>
<evidence type="ECO:0000256" key="10">
    <source>
        <dbReference type="RuleBase" id="RU362123"/>
    </source>
</evidence>
<evidence type="ECO:0000313" key="14">
    <source>
        <dbReference type="Proteomes" id="UP000240530"/>
    </source>
</evidence>
<feature type="region of interest" description="Disordered" evidence="11">
    <location>
        <begin position="51"/>
        <end position="82"/>
    </location>
</feature>
<dbReference type="PROSITE" id="PS52015">
    <property type="entry name" value="TONB_CTD"/>
    <property type="match status" value="1"/>
</dbReference>
<feature type="domain" description="TonB C-terminal" evidence="12">
    <location>
        <begin position="126"/>
        <end position="218"/>
    </location>
</feature>
<dbReference type="Proteomes" id="UP000240530">
    <property type="component" value="Unassembled WGS sequence"/>
</dbReference>
<dbReference type="RefSeq" id="WP_008989396.1">
    <property type="nucleotide sequence ID" value="NZ_CP131574.1"/>
</dbReference>
<dbReference type="PANTHER" id="PTHR33446">
    <property type="entry name" value="PROTEIN TONB-RELATED"/>
    <property type="match status" value="1"/>
</dbReference>
<dbReference type="InterPro" id="IPR051045">
    <property type="entry name" value="TonB-dependent_transducer"/>
</dbReference>
<keyword evidence="7 10" id="KW-0653">Protein transport</keyword>
<dbReference type="GO" id="GO:0005886">
    <property type="term" value="C:plasma membrane"/>
    <property type="evidence" value="ECO:0007669"/>
    <property type="project" value="UniProtKB-SubCell"/>
</dbReference>
<comment type="similarity">
    <text evidence="2 10">Belongs to the TonB family.</text>
</comment>
<proteinExistence type="inferred from homology"/>
<dbReference type="InterPro" id="IPR006260">
    <property type="entry name" value="TonB/TolA_C"/>
</dbReference>
<keyword evidence="5 10" id="KW-0997">Cell inner membrane</keyword>
<dbReference type="InterPro" id="IPR037682">
    <property type="entry name" value="TonB_C"/>
</dbReference>
<dbReference type="FunFam" id="3.30.1150.10:FF:000006">
    <property type="entry name" value="Protein TonB"/>
    <property type="match status" value="1"/>
</dbReference>
<evidence type="ECO:0000256" key="1">
    <source>
        <dbReference type="ARBA" id="ARBA00004383"/>
    </source>
</evidence>
<dbReference type="GO" id="GO:0015031">
    <property type="term" value="P:protein transport"/>
    <property type="evidence" value="ECO:0007669"/>
    <property type="project" value="UniProtKB-UniRule"/>
</dbReference>
<dbReference type="GO" id="GO:0030288">
    <property type="term" value="C:outer membrane-bounded periplasmic space"/>
    <property type="evidence" value="ECO:0007669"/>
    <property type="project" value="InterPro"/>
</dbReference>
<name>A0A2T3KR25_PHOLD</name>
<keyword evidence="10" id="KW-0735">Signal-anchor</keyword>
<sequence>MIRLLMALPLAIAVALGLFTFMAWMVDNGNHKAPDNKEPLAFNMVMVEQEQAPQRRQRVAPPPPETPEPPPEAKPSMSKMATASVQPVASVNSLGLDTAVTGIAINMPKFSDFSSAAAAVGEPSVGLSQQAMPLYRVEPRYPPRALKQGKEGYVVLKFTIDPQGRPIDISVVEAKPSRLFNKEAIRALRKWKYQPQEQNGTAVAQYGQTARIEFKLNQ</sequence>
<evidence type="ECO:0000256" key="4">
    <source>
        <dbReference type="ARBA" id="ARBA00022475"/>
    </source>
</evidence>
<dbReference type="PRINTS" id="PR01374">
    <property type="entry name" value="TONBPROTEIN"/>
</dbReference>